<protein>
    <submittedName>
        <fullName evidence="6">DNA-binding transcriptional LysR family regulator</fullName>
    </submittedName>
</protein>
<dbReference type="PANTHER" id="PTHR30419:SF8">
    <property type="entry name" value="NITROGEN ASSIMILATION TRANSCRIPTIONAL ACTIVATOR-RELATED"/>
    <property type="match status" value="1"/>
</dbReference>
<dbReference type="InterPro" id="IPR005119">
    <property type="entry name" value="LysR_subst-bd"/>
</dbReference>
<evidence type="ECO:0000256" key="3">
    <source>
        <dbReference type="ARBA" id="ARBA00023125"/>
    </source>
</evidence>
<feature type="domain" description="HTH lysR-type" evidence="5">
    <location>
        <begin position="12"/>
        <end position="69"/>
    </location>
</feature>
<dbReference type="InterPro" id="IPR050950">
    <property type="entry name" value="HTH-type_LysR_regulators"/>
</dbReference>
<gene>
    <name evidence="6" type="ORF">ABID19_005682</name>
</gene>
<dbReference type="InterPro" id="IPR000847">
    <property type="entry name" value="LysR_HTH_N"/>
</dbReference>
<dbReference type="Gene3D" id="3.40.190.290">
    <property type="match status" value="1"/>
</dbReference>
<name>A0ABV2GWE4_9HYPH</name>
<evidence type="ECO:0000256" key="2">
    <source>
        <dbReference type="ARBA" id="ARBA00023015"/>
    </source>
</evidence>
<dbReference type="InterPro" id="IPR036388">
    <property type="entry name" value="WH-like_DNA-bd_sf"/>
</dbReference>
<dbReference type="PROSITE" id="PS50931">
    <property type="entry name" value="HTH_LYSR"/>
    <property type="match status" value="1"/>
</dbReference>
<evidence type="ECO:0000256" key="4">
    <source>
        <dbReference type="ARBA" id="ARBA00023163"/>
    </source>
</evidence>
<evidence type="ECO:0000259" key="5">
    <source>
        <dbReference type="PROSITE" id="PS50931"/>
    </source>
</evidence>
<keyword evidence="7" id="KW-1185">Reference proteome</keyword>
<reference evidence="6 7" key="1">
    <citation type="submission" date="2024-06" db="EMBL/GenBank/DDBJ databases">
        <title>Genomic Encyclopedia of Type Strains, Phase IV (KMG-IV): sequencing the most valuable type-strain genomes for metagenomic binning, comparative biology and taxonomic classification.</title>
        <authorList>
            <person name="Goeker M."/>
        </authorList>
    </citation>
    <scope>NUCLEOTIDE SEQUENCE [LARGE SCALE GENOMIC DNA]</scope>
    <source>
        <strain evidence="6 7">DSM 100022</strain>
    </source>
</reference>
<dbReference type="RefSeq" id="WP_354494131.1">
    <property type="nucleotide sequence ID" value="NZ_JBEPMC010000012.1"/>
</dbReference>
<keyword evidence="3 6" id="KW-0238">DNA-binding</keyword>
<dbReference type="Gene3D" id="1.10.10.10">
    <property type="entry name" value="Winged helix-like DNA-binding domain superfamily/Winged helix DNA-binding domain"/>
    <property type="match status" value="1"/>
</dbReference>
<keyword evidence="2" id="KW-0805">Transcription regulation</keyword>
<dbReference type="PANTHER" id="PTHR30419">
    <property type="entry name" value="HTH-TYPE TRANSCRIPTIONAL REGULATOR YBHD"/>
    <property type="match status" value="1"/>
</dbReference>
<comment type="caution">
    <text evidence="6">The sequence shown here is derived from an EMBL/GenBank/DDBJ whole genome shotgun (WGS) entry which is preliminary data.</text>
</comment>
<dbReference type="SUPFAM" id="SSF46785">
    <property type="entry name" value="Winged helix' DNA-binding domain"/>
    <property type="match status" value="1"/>
</dbReference>
<comment type="similarity">
    <text evidence="1">Belongs to the LysR transcriptional regulatory family.</text>
</comment>
<dbReference type="GO" id="GO:0003677">
    <property type="term" value="F:DNA binding"/>
    <property type="evidence" value="ECO:0007669"/>
    <property type="project" value="UniProtKB-KW"/>
</dbReference>
<dbReference type="Pfam" id="PF03466">
    <property type="entry name" value="LysR_substrate"/>
    <property type="match status" value="1"/>
</dbReference>
<accession>A0ABV2GWE4</accession>
<dbReference type="EMBL" id="JBEPMC010000012">
    <property type="protein sequence ID" value="MET3582620.1"/>
    <property type="molecule type" value="Genomic_DNA"/>
</dbReference>
<dbReference type="SUPFAM" id="SSF53850">
    <property type="entry name" value="Periplasmic binding protein-like II"/>
    <property type="match status" value="1"/>
</dbReference>
<dbReference type="Proteomes" id="UP001549204">
    <property type="component" value="Unassembled WGS sequence"/>
</dbReference>
<keyword evidence="4" id="KW-0804">Transcription</keyword>
<sequence length="308" mass="33853">MTPPLHSIISRLHLKQLRLLVALGEHGSLLKASQQVALTQPGASKALQEIETTFGTPLFVRTNRGLEPNAVGHCVIRYARLIQTDLAHLRDEIVGIMRGQGGRVAAGVIMGAVPLLTDAISALVARQADLSVEIVEDTSAALLAQLDAGRLDLAICRTTISQAPQVYDSVKLQDETLAVIANVGHPLRHAKKLTLQELAPYRWVVYRANMPMRLLLEREYRDCGIRFPQHLLETTSAFATLALLQANPSFVALVSIEVAQFFAHRQMTRILPLALASRSEPYELVTRKGAWVPPAAKLLIDELVHRQS</sequence>
<evidence type="ECO:0000313" key="6">
    <source>
        <dbReference type="EMBL" id="MET3582620.1"/>
    </source>
</evidence>
<evidence type="ECO:0000256" key="1">
    <source>
        <dbReference type="ARBA" id="ARBA00009437"/>
    </source>
</evidence>
<dbReference type="Pfam" id="PF00126">
    <property type="entry name" value="HTH_1"/>
    <property type="match status" value="1"/>
</dbReference>
<organism evidence="6 7">
    <name type="scientific">Mesorhizobium robiniae</name>
    <dbReference type="NCBI Taxonomy" id="559315"/>
    <lineage>
        <taxon>Bacteria</taxon>
        <taxon>Pseudomonadati</taxon>
        <taxon>Pseudomonadota</taxon>
        <taxon>Alphaproteobacteria</taxon>
        <taxon>Hyphomicrobiales</taxon>
        <taxon>Phyllobacteriaceae</taxon>
        <taxon>Mesorhizobium</taxon>
    </lineage>
</organism>
<evidence type="ECO:0000313" key="7">
    <source>
        <dbReference type="Proteomes" id="UP001549204"/>
    </source>
</evidence>
<dbReference type="InterPro" id="IPR036390">
    <property type="entry name" value="WH_DNA-bd_sf"/>
</dbReference>
<proteinExistence type="inferred from homology"/>